<dbReference type="Proteomes" id="UP000198853">
    <property type="component" value="Unassembled WGS sequence"/>
</dbReference>
<reference evidence="1 2" key="1">
    <citation type="submission" date="2016-10" db="EMBL/GenBank/DDBJ databases">
        <authorList>
            <person name="de Groot N.N."/>
        </authorList>
    </citation>
    <scope>NUCLEOTIDE SEQUENCE [LARGE SCALE GENOMIC DNA]</scope>
    <source>
        <strain evidence="1 2">DSM 21771</strain>
    </source>
</reference>
<accession>A0A1G8M891</accession>
<evidence type="ECO:0000313" key="2">
    <source>
        <dbReference type="Proteomes" id="UP000198853"/>
    </source>
</evidence>
<dbReference type="AlphaFoldDB" id="A0A1G8M891"/>
<dbReference type="InterPro" id="IPR036785">
    <property type="entry name" value="YkyA-like_sf"/>
</dbReference>
<dbReference type="Pfam" id="PF10368">
    <property type="entry name" value="YkyA"/>
    <property type="match status" value="1"/>
</dbReference>
<organism evidence="1 2">
    <name type="scientific">Natribacillus halophilus</name>
    <dbReference type="NCBI Taxonomy" id="549003"/>
    <lineage>
        <taxon>Bacteria</taxon>
        <taxon>Bacillati</taxon>
        <taxon>Bacillota</taxon>
        <taxon>Bacilli</taxon>
        <taxon>Bacillales</taxon>
        <taxon>Bacillaceae</taxon>
        <taxon>Natribacillus</taxon>
    </lineage>
</organism>
<dbReference type="InterPro" id="IPR019454">
    <property type="entry name" value="Lipoprot_YkyA-like"/>
</dbReference>
<dbReference type="Gene3D" id="1.20.120.570">
    <property type="entry name" value="YkyA-like"/>
    <property type="match status" value="1"/>
</dbReference>
<dbReference type="OrthoDB" id="2964169at2"/>
<evidence type="ECO:0000313" key="1">
    <source>
        <dbReference type="EMBL" id="SDI64047.1"/>
    </source>
</evidence>
<sequence length="216" mass="23893">MKKHVRWGMIMIGAGVLGIAGCSESVDIEDAITSKDEIEDQKDAVISNINDILALEAGMQEEFEEDLAENEAELFANQEAQVLSSLEERQALLSDIDDANVTLQVENEMIGNVVQDGDDEALPVEELEDLHAEIAYLHNALSDYIAQYESELDTQATFFNRLGEDDDFEFLTEGIEEINDSQEDIHAQLDNVQDALLSAETAIENVPDEEGDVKDA</sequence>
<protein>
    <recommendedName>
        <fullName evidence="3">Cell-wall binding lipoprotein</fullName>
    </recommendedName>
</protein>
<dbReference type="EMBL" id="FNEN01000004">
    <property type="protein sequence ID" value="SDI64047.1"/>
    <property type="molecule type" value="Genomic_DNA"/>
</dbReference>
<gene>
    <name evidence="1" type="ORF">SAMN04488123_10422</name>
</gene>
<dbReference type="RefSeq" id="WP_090397109.1">
    <property type="nucleotide sequence ID" value="NZ_FNEN01000004.1"/>
</dbReference>
<proteinExistence type="predicted"/>
<keyword evidence="2" id="KW-1185">Reference proteome</keyword>
<dbReference type="PROSITE" id="PS51257">
    <property type="entry name" value="PROKAR_LIPOPROTEIN"/>
    <property type="match status" value="1"/>
</dbReference>
<evidence type="ECO:0008006" key="3">
    <source>
        <dbReference type="Google" id="ProtNLM"/>
    </source>
</evidence>
<name>A0A1G8M891_9BACI</name>